<dbReference type="InterPro" id="IPR037401">
    <property type="entry name" value="SnoaL-like"/>
</dbReference>
<reference evidence="2 3" key="1">
    <citation type="submission" date="2016-11" db="EMBL/GenBank/DDBJ databases">
        <title>Paenibacillus species isolates.</title>
        <authorList>
            <person name="Beno S.M."/>
        </authorList>
    </citation>
    <scope>NUCLEOTIDE SEQUENCE [LARGE SCALE GENOMIC DNA]</scope>
    <source>
        <strain evidence="2 3">FSL R5-0378</strain>
    </source>
</reference>
<sequence length="149" mass="16950">MSSIQSIVDRFEIEALRGEFTDSVMMRDPDRLASLFTEDGLWRIPGAGVELTGREQIRDGSKRLQSQWDFFVQTTHPGTIQIDGDAAAGRAYISELARLQDGRSGLNYAVYHDRYQRTEDGWKFAERVYEVRYLDATPLSGSAQIESHE</sequence>
<keyword evidence="3" id="KW-1185">Reference proteome</keyword>
<comment type="caution">
    <text evidence="2">The sequence shown here is derived from an EMBL/GenBank/DDBJ whole genome shotgun (WGS) entry which is preliminary data.</text>
</comment>
<dbReference type="Gene3D" id="3.10.450.50">
    <property type="match status" value="1"/>
</dbReference>
<organism evidence="2 3">
    <name type="scientific">Paenibacillus rhizosphaerae</name>
    <dbReference type="NCBI Taxonomy" id="297318"/>
    <lineage>
        <taxon>Bacteria</taxon>
        <taxon>Bacillati</taxon>
        <taxon>Bacillota</taxon>
        <taxon>Bacilli</taxon>
        <taxon>Bacillales</taxon>
        <taxon>Paenibacillaceae</taxon>
        <taxon>Paenibacillus</taxon>
    </lineage>
</organism>
<dbReference type="AlphaFoldDB" id="A0A1R1EL47"/>
<dbReference type="InterPro" id="IPR032710">
    <property type="entry name" value="NTF2-like_dom_sf"/>
</dbReference>
<evidence type="ECO:0000259" key="1">
    <source>
        <dbReference type="Pfam" id="PF13577"/>
    </source>
</evidence>
<gene>
    <name evidence="2" type="ORF">BK138_20750</name>
</gene>
<evidence type="ECO:0000313" key="3">
    <source>
        <dbReference type="Proteomes" id="UP000187172"/>
    </source>
</evidence>
<dbReference type="RefSeq" id="WP_076172703.1">
    <property type="nucleotide sequence ID" value="NZ_MRTP01000006.1"/>
</dbReference>
<dbReference type="CDD" id="cd00531">
    <property type="entry name" value="NTF2_like"/>
    <property type="match status" value="1"/>
</dbReference>
<dbReference type="Proteomes" id="UP000187172">
    <property type="component" value="Unassembled WGS sequence"/>
</dbReference>
<proteinExistence type="predicted"/>
<accession>A0A1R1EL47</accession>
<name>A0A1R1EL47_9BACL</name>
<dbReference type="STRING" id="297318.BK138_20750"/>
<dbReference type="SUPFAM" id="SSF54427">
    <property type="entry name" value="NTF2-like"/>
    <property type="match status" value="1"/>
</dbReference>
<dbReference type="NCBIfam" id="TIGR02246">
    <property type="entry name" value="SgcJ/EcaC family oxidoreductase"/>
    <property type="match status" value="1"/>
</dbReference>
<dbReference type="InterPro" id="IPR011944">
    <property type="entry name" value="Steroid_delta5-4_isomerase"/>
</dbReference>
<dbReference type="EMBL" id="MRTP01000006">
    <property type="protein sequence ID" value="OMF52530.1"/>
    <property type="molecule type" value="Genomic_DNA"/>
</dbReference>
<dbReference type="Pfam" id="PF13577">
    <property type="entry name" value="SnoaL_4"/>
    <property type="match status" value="1"/>
</dbReference>
<evidence type="ECO:0000313" key="2">
    <source>
        <dbReference type="EMBL" id="OMF52530.1"/>
    </source>
</evidence>
<feature type="domain" description="SnoaL-like" evidence="1">
    <location>
        <begin position="27"/>
        <end position="127"/>
    </location>
</feature>
<protein>
    <submittedName>
        <fullName evidence="2">DUF4440 domain-containing protein</fullName>
    </submittedName>
</protein>